<keyword evidence="4" id="KW-1185">Reference proteome</keyword>
<dbReference type="Proteomes" id="UP001300502">
    <property type="component" value="Unassembled WGS sequence"/>
</dbReference>
<dbReference type="InterPro" id="IPR000555">
    <property type="entry name" value="JAMM/MPN+_dom"/>
</dbReference>
<dbReference type="PROSITE" id="PS50249">
    <property type="entry name" value="MPN"/>
    <property type="match status" value="1"/>
</dbReference>
<sequence>MTTTATATTKDTSLSVSLHPSVILSISDHYVRSSVALGVPLSSNTDGPSAMSEAAGCRVLGILLGLQNGRNIEISSCFELTQYRLDSNEASEDPTTKIDIAFLYARKEQYKTILPHLEVVGWYSTGSDVTPGDIAFQKFMTALTENPLFLCLDTDFSYIKGELPAFLYACDVHFEDNKPQMSLIPISFQVASSQVERISLEQVVTTGISSDSSVSSVVYSLHNISNAVRMLLFRMKILRKFLEMTRQGSIPKDPNMLRELNSIYSQFSSVVGGPMFSLVEKELEEDSNDTLIVSYLTGITKALHLLNQVVDKFQMSPEGAIGGSRHWRATFL</sequence>
<dbReference type="AlphaFoldDB" id="A0AAV9II06"/>
<dbReference type="EMBL" id="JANCYU010000047">
    <property type="protein sequence ID" value="KAK4527028.1"/>
    <property type="molecule type" value="Genomic_DNA"/>
</dbReference>
<dbReference type="GO" id="GO:0008180">
    <property type="term" value="C:COP9 signalosome"/>
    <property type="evidence" value="ECO:0007669"/>
    <property type="project" value="TreeGrafter"/>
</dbReference>
<dbReference type="InterPro" id="IPR024969">
    <property type="entry name" value="EIF3F/CSN6-like_C"/>
</dbReference>
<evidence type="ECO:0000256" key="1">
    <source>
        <dbReference type="ARBA" id="ARBA00010893"/>
    </source>
</evidence>
<dbReference type="PANTHER" id="PTHR10540:SF8">
    <property type="entry name" value="COP9 SIGNALOSOME COMPLEX SUBUNIT 6"/>
    <property type="match status" value="1"/>
</dbReference>
<accession>A0AAV9II06</accession>
<evidence type="ECO:0000313" key="4">
    <source>
        <dbReference type="Proteomes" id="UP001300502"/>
    </source>
</evidence>
<gene>
    <name evidence="3" type="ORF">GAYE_SCF34G4949</name>
</gene>
<reference evidence="3 4" key="1">
    <citation type="submission" date="2022-07" db="EMBL/GenBank/DDBJ databases">
        <title>Genome-wide signatures of adaptation to extreme environments.</title>
        <authorList>
            <person name="Cho C.H."/>
            <person name="Yoon H.S."/>
        </authorList>
    </citation>
    <scope>NUCLEOTIDE SEQUENCE [LARGE SCALE GENOMIC DNA]</scope>
    <source>
        <strain evidence="3 4">108.79 E11</strain>
    </source>
</reference>
<dbReference type="Pfam" id="PF01398">
    <property type="entry name" value="JAB"/>
    <property type="match status" value="1"/>
</dbReference>
<dbReference type="InterPro" id="IPR037518">
    <property type="entry name" value="MPN"/>
</dbReference>
<name>A0AAV9II06_9RHOD</name>
<dbReference type="Gene3D" id="3.40.140.10">
    <property type="entry name" value="Cytidine Deaminase, domain 2"/>
    <property type="match status" value="1"/>
</dbReference>
<evidence type="ECO:0000259" key="2">
    <source>
        <dbReference type="PROSITE" id="PS50249"/>
    </source>
</evidence>
<organism evidence="3 4">
    <name type="scientific">Galdieria yellowstonensis</name>
    <dbReference type="NCBI Taxonomy" id="3028027"/>
    <lineage>
        <taxon>Eukaryota</taxon>
        <taxon>Rhodophyta</taxon>
        <taxon>Bangiophyceae</taxon>
        <taxon>Galdieriales</taxon>
        <taxon>Galdieriaceae</taxon>
        <taxon>Galdieria</taxon>
    </lineage>
</organism>
<dbReference type="Pfam" id="PF13012">
    <property type="entry name" value="MitMem_reg"/>
    <property type="match status" value="1"/>
</dbReference>
<protein>
    <recommendedName>
        <fullName evidence="2">MPN domain-containing protein</fullName>
    </recommendedName>
</protein>
<dbReference type="GO" id="GO:0008237">
    <property type="term" value="F:metallopeptidase activity"/>
    <property type="evidence" value="ECO:0007669"/>
    <property type="project" value="InterPro"/>
</dbReference>
<proteinExistence type="inferred from homology"/>
<dbReference type="PANTHER" id="PTHR10540">
    <property type="entry name" value="EUKARYOTIC TRANSLATION INITIATION FACTOR 3 SUBUNIT F-RELATED"/>
    <property type="match status" value="1"/>
</dbReference>
<feature type="domain" description="MPN" evidence="2">
    <location>
        <begin position="16"/>
        <end position="174"/>
    </location>
</feature>
<dbReference type="SMART" id="SM00232">
    <property type="entry name" value="JAB_MPN"/>
    <property type="match status" value="1"/>
</dbReference>
<comment type="similarity">
    <text evidence="1">Belongs to the peptidase M67A family. CSN6 subfamily.</text>
</comment>
<evidence type="ECO:0000313" key="3">
    <source>
        <dbReference type="EMBL" id="KAK4527028.1"/>
    </source>
</evidence>
<comment type="caution">
    <text evidence="3">The sequence shown here is derived from an EMBL/GenBank/DDBJ whole genome shotgun (WGS) entry which is preliminary data.</text>
</comment>